<proteinExistence type="inferred from homology"/>
<dbReference type="Gene3D" id="2.60.120.330">
    <property type="entry name" value="B-lactam Antibiotic, Isopenicillin N Synthase, Chain"/>
    <property type="match status" value="1"/>
</dbReference>
<dbReference type="InterPro" id="IPR026992">
    <property type="entry name" value="DIOX_N"/>
</dbReference>
<comment type="similarity">
    <text evidence="1 5">Belongs to the iron/ascorbate-dependent oxidoreductase family.</text>
</comment>
<reference evidence="7" key="2">
    <citation type="submission" date="2020-10" db="EMBL/GenBank/DDBJ databases">
        <authorList>
            <person name="Cooper E.A."/>
            <person name="Brenton Z.W."/>
            <person name="Flinn B.S."/>
            <person name="Jenkins J."/>
            <person name="Shu S."/>
            <person name="Flowers D."/>
            <person name="Luo F."/>
            <person name="Wang Y."/>
            <person name="Xia P."/>
            <person name="Barry K."/>
            <person name="Daum C."/>
            <person name="Lipzen A."/>
            <person name="Yoshinaga Y."/>
            <person name="Schmutz J."/>
            <person name="Saski C."/>
            <person name="Vermerris W."/>
            <person name="Kresovich S."/>
        </authorList>
    </citation>
    <scope>NUCLEOTIDE SEQUENCE</scope>
</reference>
<dbReference type="InterPro" id="IPR050295">
    <property type="entry name" value="Plant_2OG-oxidoreductases"/>
</dbReference>
<dbReference type="GO" id="GO:0046872">
    <property type="term" value="F:metal ion binding"/>
    <property type="evidence" value="ECO:0007669"/>
    <property type="project" value="UniProtKB-KW"/>
</dbReference>
<dbReference type="PANTHER" id="PTHR47991">
    <property type="entry name" value="OXOGLUTARATE/IRON-DEPENDENT DIOXYGENASE"/>
    <property type="match status" value="1"/>
</dbReference>
<dbReference type="PROSITE" id="PS51471">
    <property type="entry name" value="FE2OG_OXY"/>
    <property type="match status" value="1"/>
</dbReference>
<dbReference type="GO" id="GO:0016491">
    <property type="term" value="F:oxidoreductase activity"/>
    <property type="evidence" value="ECO:0007669"/>
    <property type="project" value="UniProtKB-KW"/>
</dbReference>
<dbReference type="InterPro" id="IPR027443">
    <property type="entry name" value="IPNS-like_sf"/>
</dbReference>
<evidence type="ECO:0000256" key="1">
    <source>
        <dbReference type="ARBA" id="ARBA00008056"/>
    </source>
</evidence>
<dbReference type="InterPro" id="IPR044861">
    <property type="entry name" value="IPNS-like_FE2OG_OXY"/>
</dbReference>
<organism evidence="7 8">
    <name type="scientific">Sorghum bicolor</name>
    <name type="common">Sorghum</name>
    <name type="synonym">Sorghum vulgare</name>
    <dbReference type="NCBI Taxonomy" id="4558"/>
    <lineage>
        <taxon>Eukaryota</taxon>
        <taxon>Viridiplantae</taxon>
        <taxon>Streptophyta</taxon>
        <taxon>Embryophyta</taxon>
        <taxon>Tracheophyta</taxon>
        <taxon>Spermatophyta</taxon>
        <taxon>Magnoliopsida</taxon>
        <taxon>Liliopsida</taxon>
        <taxon>Poales</taxon>
        <taxon>Poaceae</taxon>
        <taxon>PACMAD clade</taxon>
        <taxon>Panicoideae</taxon>
        <taxon>Andropogonodae</taxon>
        <taxon>Andropogoneae</taxon>
        <taxon>Sorghinae</taxon>
        <taxon>Sorghum</taxon>
    </lineage>
</organism>
<dbReference type="AlphaFoldDB" id="A0A921R9I0"/>
<dbReference type="SUPFAM" id="SSF51197">
    <property type="entry name" value="Clavaminate synthase-like"/>
    <property type="match status" value="1"/>
</dbReference>
<evidence type="ECO:0000313" key="8">
    <source>
        <dbReference type="Proteomes" id="UP000807115"/>
    </source>
</evidence>
<dbReference type="EMBL" id="CM027682">
    <property type="protein sequence ID" value="KAG0535970.1"/>
    <property type="molecule type" value="Genomic_DNA"/>
</dbReference>
<evidence type="ECO:0000256" key="5">
    <source>
        <dbReference type="RuleBase" id="RU003682"/>
    </source>
</evidence>
<evidence type="ECO:0000256" key="3">
    <source>
        <dbReference type="ARBA" id="ARBA00023002"/>
    </source>
</evidence>
<accession>A0A921R9I0</accession>
<protein>
    <recommendedName>
        <fullName evidence="6">Fe2OG dioxygenase domain-containing protein</fullName>
    </recommendedName>
</protein>
<evidence type="ECO:0000313" key="7">
    <source>
        <dbReference type="EMBL" id="KAG0535970.1"/>
    </source>
</evidence>
<evidence type="ECO:0000256" key="2">
    <source>
        <dbReference type="ARBA" id="ARBA00022723"/>
    </source>
</evidence>
<dbReference type="InterPro" id="IPR005123">
    <property type="entry name" value="Oxoglu/Fe-dep_dioxygenase_dom"/>
</dbReference>
<gene>
    <name evidence="7" type="ORF">BDA96_03G023700</name>
</gene>
<feature type="domain" description="Fe2OG dioxygenase" evidence="6">
    <location>
        <begin position="167"/>
        <end position="268"/>
    </location>
</feature>
<dbReference type="Pfam" id="PF14226">
    <property type="entry name" value="DIOX_N"/>
    <property type="match status" value="1"/>
</dbReference>
<reference evidence="7" key="1">
    <citation type="journal article" date="2019" name="BMC Genomics">
        <title>A new reference genome for Sorghum bicolor reveals high levels of sequence similarity between sweet and grain genotypes: implications for the genetics of sugar metabolism.</title>
        <authorList>
            <person name="Cooper E.A."/>
            <person name="Brenton Z.W."/>
            <person name="Flinn B.S."/>
            <person name="Jenkins J."/>
            <person name="Shu S."/>
            <person name="Flowers D."/>
            <person name="Luo F."/>
            <person name="Wang Y."/>
            <person name="Xia P."/>
            <person name="Barry K."/>
            <person name="Daum C."/>
            <person name="Lipzen A."/>
            <person name="Yoshinaga Y."/>
            <person name="Schmutz J."/>
            <person name="Saski C."/>
            <person name="Vermerris W."/>
            <person name="Kresovich S."/>
        </authorList>
    </citation>
    <scope>NUCLEOTIDE SEQUENCE</scope>
</reference>
<keyword evidence="3 5" id="KW-0560">Oxidoreductase</keyword>
<comment type="caution">
    <text evidence="7">The sequence shown here is derived from an EMBL/GenBank/DDBJ whole genome shotgun (WGS) entry which is preliminary data.</text>
</comment>
<dbReference type="Pfam" id="PF03171">
    <property type="entry name" value="2OG-FeII_Oxy"/>
    <property type="match status" value="1"/>
</dbReference>
<keyword evidence="2 5" id="KW-0479">Metal-binding</keyword>
<evidence type="ECO:0000259" key="6">
    <source>
        <dbReference type="PROSITE" id="PS51471"/>
    </source>
</evidence>
<dbReference type="PRINTS" id="PR00682">
    <property type="entry name" value="IPNSYNTHASE"/>
</dbReference>
<evidence type="ECO:0000256" key="4">
    <source>
        <dbReference type="ARBA" id="ARBA00023004"/>
    </source>
</evidence>
<sequence length="308" mass="34887">MADVYESVLALSKSGKVPPDFVRLAQDQPGPNNAFRGDSAPPVIDMSRPRPECGALMADATREWGLFQVVNHGVPAAAVSEELQPVGRAFFSLPRQEKQEEDYLFHYVAPPAVVNHDIWPKNPAGYREANEEYCRHIQRLTRGLFQHLSLGLGLEKDAMSEAFGGDDQLVLLQKINFYPPCPQPEVTLGVGPHTDLCVVTILLPNDVEGLQVFKDGRWHDVPHVPEAFNVFMGDQIETLSNGRYKAVMHRSRVHKEKTRMSWPTFVEPPRELVVGPHQQLVTDDSPAKYKQPRKYKDYKYRKINLLRL</sequence>
<keyword evidence="4 5" id="KW-0408">Iron</keyword>
<dbReference type="Proteomes" id="UP000807115">
    <property type="component" value="Chromosome 3"/>
</dbReference>
<name>A0A921R9I0_SORBI</name>